<gene>
    <name evidence="1" type="ORF">FB00_17925</name>
</gene>
<protein>
    <recommendedName>
        <fullName evidence="3">Restriction endonuclease</fullName>
    </recommendedName>
</protein>
<dbReference type="Pfam" id="PF09566">
    <property type="entry name" value="RE_SacI"/>
    <property type="match status" value="1"/>
</dbReference>
<evidence type="ECO:0008006" key="3">
    <source>
        <dbReference type="Google" id="ProtNLM"/>
    </source>
</evidence>
<dbReference type="InterPro" id="IPR019066">
    <property type="entry name" value="Restrct_endonuc_II_SacI"/>
</dbReference>
<comment type="caution">
    <text evidence="1">The sequence shown here is derived from an EMBL/GenBank/DDBJ whole genome shotgun (WGS) entry which is preliminary data.</text>
</comment>
<name>A0A0H2KZM9_9MICO</name>
<evidence type="ECO:0000313" key="1">
    <source>
        <dbReference type="EMBL" id="KLN33402.1"/>
    </source>
</evidence>
<dbReference type="EMBL" id="JNBQ01000036">
    <property type="protein sequence ID" value="KLN33402.1"/>
    <property type="molecule type" value="Genomic_DNA"/>
</dbReference>
<keyword evidence="2" id="KW-1185">Reference proteome</keyword>
<dbReference type="AlphaFoldDB" id="A0A0H2KZM9"/>
<reference evidence="1 2" key="1">
    <citation type="submission" date="2014-05" db="EMBL/GenBank/DDBJ databases">
        <title>Cellulosimicrobium funkei U11 genome.</title>
        <authorList>
            <person name="Hu C."/>
            <person name="Gong Y."/>
            <person name="Wan W."/>
            <person name="Jiang M."/>
        </authorList>
    </citation>
    <scope>NUCLEOTIDE SEQUENCE [LARGE SCALE GENOMIC DNA]</scope>
    <source>
        <strain evidence="1 2">U11</strain>
    </source>
</reference>
<evidence type="ECO:0000313" key="2">
    <source>
        <dbReference type="Proteomes" id="UP000035265"/>
    </source>
</evidence>
<sequence length="407" mass="43170">MSGYSGAVANDLEALKRLSVSVKVSEDGAVAFDKADTLSLVTAVLEAVRDGAPVSDEWAARAAAVRAFTRKATDPAIYVTGLLARALSPTANVKSIKARSGAGGYSANDLYRLLASALAGQTELPGQAVFLGPSGVAPFNNNPWADKAVFVPRPRGVTDADYATLDTFLDAIAAGSVDDAREGLVAFIRACVVDVEFHAHSDRESEFVGQRRSVVIRAVNDLLDEDPEGGRRCQALLAAALATAFGDGVLSGGINDPSFKLPGDVQVMDGGEPTLVAEAKHRGNVDEAEVKNFIAKLAARNYSRAIYFALGPGNDHLRTLEAPLATEHETVTKIITSAGELLDQCFLWCSPLMAARFTDRFVRLYRIWLVRQGAKATARKWELLVRGALDEVTGDQPAGDHSADSGG</sequence>
<accession>A0A0H2KZM9</accession>
<organism evidence="1 2">
    <name type="scientific">Cellulosimicrobium funkei</name>
    <dbReference type="NCBI Taxonomy" id="264251"/>
    <lineage>
        <taxon>Bacteria</taxon>
        <taxon>Bacillati</taxon>
        <taxon>Actinomycetota</taxon>
        <taxon>Actinomycetes</taxon>
        <taxon>Micrococcales</taxon>
        <taxon>Promicromonosporaceae</taxon>
        <taxon>Cellulosimicrobium</taxon>
    </lineage>
</organism>
<dbReference type="PATRIC" id="fig|264251.5.peg.3633"/>
<proteinExistence type="predicted"/>
<dbReference type="Proteomes" id="UP000035265">
    <property type="component" value="Unassembled WGS sequence"/>
</dbReference>